<organism evidence="1 2">
    <name type="scientific">Avena sativa</name>
    <name type="common">Oat</name>
    <dbReference type="NCBI Taxonomy" id="4498"/>
    <lineage>
        <taxon>Eukaryota</taxon>
        <taxon>Viridiplantae</taxon>
        <taxon>Streptophyta</taxon>
        <taxon>Embryophyta</taxon>
        <taxon>Tracheophyta</taxon>
        <taxon>Spermatophyta</taxon>
        <taxon>Magnoliopsida</taxon>
        <taxon>Liliopsida</taxon>
        <taxon>Poales</taxon>
        <taxon>Poaceae</taxon>
        <taxon>BOP clade</taxon>
        <taxon>Pooideae</taxon>
        <taxon>Poodae</taxon>
        <taxon>Poeae</taxon>
        <taxon>Poeae Chloroplast Group 1 (Aveneae type)</taxon>
        <taxon>Aveninae</taxon>
        <taxon>Avena</taxon>
    </lineage>
</organism>
<evidence type="ECO:0000313" key="1">
    <source>
        <dbReference type="EnsemblPlants" id="AVESA.00010b.r2.6AG1013580.1.CDS"/>
    </source>
</evidence>
<dbReference type="EnsemblPlants" id="AVESA.00010b.r2.6AG1013580.1">
    <property type="protein sequence ID" value="AVESA.00010b.r2.6AG1013580.1.CDS"/>
    <property type="gene ID" value="AVESA.00010b.r2.6AG1013580"/>
</dbReference>
<reference evidence="1" key="1">
    <citation type="submission" date="2021-05" db="EMBL/GenBank/DDBJ databases">
        <authorList>
            <person name="Scholz U."/>
            <person name="Mascher M."/>
            <person name="Fiebig A."/>
        </authorList>
    </citation>
    <scope>NUCLEOTIDE SEQUENCE [LARGE SCALE GENOMIC DNA]</scope>
</reference>
<sequence length="770" mass="88685">MAAAARIGLPPAEDDPLERGESEEEEVESDEEGSDDGLEDANLADCELDAGSDEDPSFDPAADRGPEGEAALWSGMARLSISARKGRKGSVAPKMGKEDSDLLAMVDKLMRDGQLEKLKVDECKSYLRMHKLRLSGRKQELLNRIREHIEVKTLGDVKYPVSSFVLNCKGDACKGDVVMFEQNIYRRKKGEPRGVKGHQCGQRTNAGRIIKESYGTAKQQHTFTVEIFWSKGYKPWPPLHPLLIKGRNLYKDKTMRQPWPDEQERSRVLQEKHARGFVARKSRDVRIHEKEINKMRRFNRVKDNTSKRQENVNQISSQEVPQQKVMSTNIVDQRFDERMTPSLQHGQPWNARQQQQISSKQNPANHLLYQQQPYHQHCNEVLQQESATRTSRPEFIDHQVLSVQHVKPEKTSQQQILSRPTPAQKIFKHPTQDNDQRPTPSQQTFKHVEKHNNQHQHNKVLPQGGTAGTFSILGQPWNAMPQEKISIRNQAQPLKHQHHNAVLLQQGAKKETCSILGQPGNSMPREKISIRNQPQPLKHQHHNAVLLQQGTKKETCRVDSIAGRNYRSGTESGKPPCIQHVGAVNARQQHISSKPALPQQIKNSYHSTEYGESAFQHRGAAQHGNTLQHGSNGHPIAHVDHQWHHPLKPINKDFCSRNQVEDYYDHGQLNREQYHSQEIRHQKPYGHRQTTQDQYHQPQQTHHQNHHDNWRMNHSQYHSQENHPQDYWYAQQFPPLKPCAQQFPSLKPCRYYQQGLWCPYEENCKFSHGS</sequence>
<evidence type="ECO:0000313" key="2">
    <source>
        <dbReference type="Proteomes" id="UP001732700"/>
    </source>
</evidence>
<accession>A0ACD5YS01</accession>
<name>A0ACD5YS01_AVESA</name>
<protein>
    <submittedName>
        <fullName evidence="1">Uncharacterized protein</fullName>
    </submittedName>
</protein>
<keyword evidence="2" id="KW-1185">Reference proteome</keyword>
<proteinExistence type="predicted"/>
<dbReference type="Proteomes" id="UP001732700">
    <property type="component" value="Chromosome 6A"/>
</dbReference>
<reference evidence="1" key="2">
    <citation type="submission" date="2025-09" db="UniProtKB">
        <authorList>
            <consortium name="EnsemblPlants"/>
        </authorList>
    </citation>
    <scope>IDENTIFICATION</scope>
</reference>